<feature type="chain" id="PRO_5044594499" evidence="2">
    <location>
        <begin position="22"/>
        <end position="494"/>
    </location>
</feature>
<organism evidence="4 6">
    <name type="scientific">Bacteroides acidifaciens</name>
    <dbReference type="NCBI Taxonomy" id="85831"/>
    <lineage>
        <taxon>Bacteria</taxon>
        <taxon>Pseudomonadati</taxon>
        <taxon>Bacteroidota</taxon>
        <taxon>Bacteroidia</taxon>
        <taxon>Bacteroidales</taxon>
        <taxon>Bacteroidaceae</taxon>
        <taxon>Bacteroides</taxon>
    </lineage>
</organism>
<dbReference type="GO" id="GO:0005975">
    <property type="term" value="P:carbohydrate metabolic process"/>
    <property type="evidence" value="ECO:0007669"/>
    <property type="project" value="TreeGrafter"/>
</dbReference>
<gene>
    <name evidence="4" type="ORF">D7Y07_12290</name>
    <name evidence="5" type="ORF">E5356_12870</name>
</gene>
<dbReference type="PANTHER" id="PTHR22901:SF0">
    <property type="entry name" value="SIALATE O-ACETYLESTERASE"/>
    <property type="match status" value="1"/>
</dbReference>
<dbReference type="RefSeq" id="WP_121766485.1">
    <property type="nucleotide sequence ID" value="NZ_CAJTBC010000014.1"/>
</dbReference>
<dbReference type="PANTHER" id="PTHR22901">
    <property type="entry name" value="SIALATE O-ACETYLESTERASE"/>
    <property type="match status" value="1"/>
</dbReference>
<reference evidence="5 7" key="2">
    <citation type="submission" date="2019-04" db="EMBL/GenBank/DDBJ databases">
        <title>Microbes associate with the intestines of laboratory mice.</title>
        <authorList>
            <person name="Navarre W."/>
            <person name="Wong E."/>
            <person name="Huang K."/>
            <person name="Tropini C."/>
            <person name="Ng K."/>
            <person name="Yu B."/>
        </authorList>
    </citation>
    <scope>NUCLEOTIDE SEQUENCE [LARGE SCALE GENOMIC DNA]</scope>
    <source>
        <strain evidence="5 7">NM70_E10</strain>
    </source>
</reference>
<proteinExistence type="predicted"/>
<dbReference type="Proteomes" id="UP000305751">
    <property type="component" value="Unassembled WGS sequence"/>
</dbReference>
<dbReference type="AlphaFoldDB" id="A0A3L7YZ27"/>
<sequence>MKRLINYGVLFLALLSGTASAKIVLPPMFSDNMVLQQQAVAPVWGEAKADKKVKLTSSWDNRQYVTKADKDGKWRIDIQTPAAGGPYRLTISDGEKLVLNNVMVGEVWLCSGQSNMEMPFIGWGKPDNYEQEIADADHPEIRLFHVEHVTSSQPRSDIKVRSNGWQVCSPATIAEFSTTAYFFGRELAKKLNVPVGLLHSSWGGTDIEPWISGEYLRKLPAFTEKVDSVASLPLTEKVSPHVGTTLYNAMIHPLIPYRFHGAIWYQGENNVRRAWQYRDLLPLLITNWRQDWGVDFPFYFVQLAAFTPMLPEPAESEWAELREAQTRALALKNTGMAVIIDKGHATNIHPKDKQTVGKRLSLIARAQAYGEASLPYSGPMYRSYRIEGDRVILSFDHADGGLKAGCGENATGVKETGNGNELKGFAIAGYDHKFHWATARIEGNCVVVSSPEVPFPVAVRYAWANNPDCNLYNGAGLPASPFRTDDWKGCTRND</sequence>
<protein>
    <submittedName>
        <fullName evidence="4">Sialate O-acetylesterase</fullName>
    </submittedName>
</protein>
<reference evidence="4 6" key="1">
    <citation type="submission" date="2018-09" db="EMBL/GenBank/DDBJ databases">
        <title>Murine metabolic-syndrome-specific gut microbial biobank.</title>
        <authorList>
            <person name="Liu C."/>
        </authorList>
    </citation>
    <scope>NUCLEOTIDE SEQUENCE [LARGE SCALE GENOMIC DNA]</scope>
    <source>
        <strain evidence="4 6">0.1X-D8-26</strain>
    </source>
</reference>
<comment type="caution">
    <text evidence="4">The sequence shown here is derived from an EMBL/GenBank/DDBJ whole genome shotgun (WGS) entry which is preliminary data.</text>
</comment>
<dbReference type="Pfam" id="PF03629">
    <property type="entry name" value="SASA"/>
    <property type="match status" value="1"/>
</dbReference>
<feature type="signal peptide" evidence="2">
    <location>
        <begin position="1"/>
        <end position="21"/>
    </location>
</feature>
<dbReference type="Gene3D" id="3.40.50.1110">
    <property type="entry name" value="SGNH hydrolase"/>
    <property type="match status" value="1"/>
</dbReference>
<dbReference type="Proteomes" id="UP000267159">
    <property type="component" value="Unassembled WGS sequence"/>
</dbReference>
<name>A0A3L7YZ27_9BACE</name>
<dbReference type="InterPro" id="IPR039329">
    <property type="entry name" value="SIAE"/>
</dbReference>
<evidence type="ECO:0000256" key="2">
    <source>
        <dbReference type="SAM" id="SignalP"/>
    </source>
</evidence>
<dbReference type="InterPro" id="IPR036514">
    <property type="entry name" value="SGNH_hydro_sf"/>
</dbReference>
<feature type="domain" description="Sialate O-acetylesterase" evidence="3">
    <location>
        <begin position="106"/>
        <end position="341"/>
    </location>
</feature>
<dbReference type="EMBL" id="SRZA01000041">
    <property type="protein sequence ID" value="TGY01466.1"/>
    <property type="molecule type" value="Genomic_DNA"/>
</dbReference>
<evidence type="ECO:0000313" key="5">
    <source>
        <dbReference type="EMBL" id="TGY01466.1"/>
    </source>
</evidence>
<dbReference type="GO" id="GO:0001681">
    <property type="term" value="F:sialate O-acetylesterase activity"/>
    <property type="evidence" value="ECO:0007669"/>
    <property type="project" value="InterPro"/>
</dbReference>
<evidence type="ECO:0000256" key="1">
    <source>
        <dbReference type="ARBA" id="ARBA00022801"/>
    </source>
</evidence>
<dbReference type="InterPro" id="IPR005181">
    <property type="entry name" value="SASA"/>
</dbReference>
<evidence type="ECO:0000259" key="3">
    <source>
        <dbReference type="Pfam" id="PF03629"/>
    </source>
</evidence>
<dbReference type="EMBL" id="RAZM01000038">
    <property type="protein sequence ID" value="RLT79709.1"/>
    <property type="molecule type" value="Genomic_DNA"/>
</dbReference>
<dbReference type="SUPFAM" id="SSF52266">
    <property type="entry name" value="SGNH hydrolase"/>
    <property type="match status" value="1"/>
</dbReference>
<keyword evidence="1" id="KW-0378">Hydrolase</keyword>
<evidence type="ECO:0000313" key="6">
    <source>
        <dbReference type="Proteomes" id="UP000267159"/>
    </source>
</evidence>
<keyword evidence="2" id="KW-0732">Signal</keyword>
<evidence type="ECO:0000313" key="4">
    <source>
        <dbReference type="EMBL" id="RLT79709.1"/>
    </source>
</evidence>
<keyword evidence="7" id="KW-1185">Reference proteome</keyword>
<accession>A0A3L7YZ27</accession>
<evidence type="ECO:0000313" key="7">
    <source>
        <dbReference type="Proteomes" id="UP000305751"/>
    </source>
</evidence>